<gene>
    <name evidence="2" type="ORF">BRADI_2g07165v3</name>
</gene>
<evidence type="ECO:0000256" key="1">
    <source>
        <dbReference type="SAM" id="MobiDB-lite"/>
    </source>
</evidence>
<organism evidence="2">
    <name type="scientific">Brachypodium distachyon</name>
    <name type="common">Purple false brome</name>
    <name type="synonym">Trachynia distachya</name>
    <dbReference type="NCBI Taxonomy" id="15368"/>
    <lineage>
        <taxon>Eukaryota</taxon>
        <taxon>Viridiplantae</taxon>
        <taxon>Streptophyta</taxon>
        <taxon>Embryophyta</taxon>
        <taxon>Tracheophyta</taxon>
        <taxon>Spermatophyta</taxon>
        <taxon>Magnoliopsida</taxon>
        <taxon>Liliopsida</taxon>
        <taxon>Poales</taxon>
        <taxon>Poaceae</taxon>
        <taxon>BOP clade</taxon>
        <taxon>Pooideae</taxon>
        <taxon>Stipodae</taxon>
        <taxon>Brachypodieae</taxon>
        <taxon>Brachypodium</taxon>
    </lineage>
</organism>
<proteinExistence type="predicted"/>
<dbReference type="AlphaFoldDB" id="A0A2K2D7C5"/>
<name>A0A2K2D7C5_BRADI</name>
<feature type="compositionally biased region" description="Basic residues" evidence="1">
    <location>
        <begin position="1"/>
        <end position="12"/>
    </location>
</feature>
<feature type="region of interest" description="Disordered" evidence="1">
    <location>
        <begin position="1"/>
        <end position="35"/>
    </location>
</feature>
<keyword evidence="4" id="KW-1185">Reference proteome</keyword>
<evidence type="ECO:0000313" key="2">
    <source>
        <dbReference type="EMBL" id="PNT70177.1"/>
    </source>
</evidence>
<dbReference type="EnsemblPlants" id="PNT70177">
    <property type="protein sequence ID" value="PNT70177"/>
    <property type="gene ID" value="BRADI_2g07165v3"/>
</dbReference>
<evidence type="ECO:0000313" key="3">
    <source>
        <dbReference type="EnsemblPlants" id="PNT70176"/>
    </source>
</evidence>
<dbReference type="Gramene" id="PNT70177">
    <property type="protein sequence ID" value="PNT70177"/>
    <property type="gene ID" value="BRADI_2g07165v3"/>
</dbReference>
<sequence length="129" mass="14572">MKGKWKKKKKKQSREQGQGLSPSLPSCSTSPSFAMASSSRDTAATGVFSYMYLEDHIPVFSPVTRLWYAKKRCRQYVLRGEPATVHHVRLGVCVGGLASTARRACAPRPRGHVWRRVRCAPRKYMFGQE</sequence>
<dbReference type="InParanoid" id="A0A2K2D7C5"/>
<protein>
    <submittedName>
        <fullName evidence="2 3">Uncharacterized protein</fullName>
    </submittedName>
</protein>
<dbReference type="Proteomes" id="UP000008810">
    <property type="component" value="Chromosome 2"/>
</dbReference>
<dbReference type="EMBL" id="CM000881">
    <property type="protein sequence ID" value="PNT70177.1"/>
    <property type="molecule type" value="Genomic_DNA"/>
</dbReference>
<evidence type="ECO:0000313" key="4">
    <source>
        <dbReference type="Proteomes" id="UP000008810"/>
    </source>
</evidence>
<feature type="compositionally biased region" description="Low complexity" evidence="1">
    <location>
        <begin position="20"/>
        <end position="35"/>
    </location>
</feature>
<dbReference type="Gramene" id="PNT70176">
    <property type="protein sequence ID" value="PNT70176"/>
    <property type="gene ID" value="BRADI_2g07165v3"/>
</dbReference>
<reference evidence="2" key="2">
    <citation type="submission" date="2017-06" db="EMBL/GenBank/DDBJ databases">
        <title>WGS assembly of Brachypodium distachyon.</title>
        <authorList>
            <consortium name="The International Brachypodium Initiative"/>
            <person name="Lucas S."/>
            <person name="Harmon-Smith M."/>
            <person name="Lail K."/>
            <person name="Tice H."/>
            <person name="Grimwood J."/>
            <person name="Bruce D."/>
            <person name="Barry K."/>
            <person name="Shu S."/>
            <person name="Lindquist E."/>
            <person name="Wang M."/>
            <person name="Pitluck S."/>
            <person name="Vogel J.P."/>
            <person name="Garvin D.F."/>
            <person name="Mockler T.C."/>
            <person name="Schmutz J."/>
            <person name="Rokhsar D."/>
            <person name="Bevan M.W."/>
        </authorList>
    </citation>
    <scope>NUCLEOTIDE SEQUENCE</scope>
    <source>
        <strain evidence="2">Bd21</strain>
    </source>
</reference>
<accession>A0A2K2D7C5</accession>
<dbReference type="EnsemblPlants" id="PNT70176">
    <property type="protein sequence ID" value="PNT70176"/>
    <property type="gene ID" value="BRADI_2g07165v3"/>
</dbReference>
<dbReference type="EMBL" id="CM000881">
    <property type="protein sequence ID" value="PNT70176.1"/>
    <property type="molecule type" value="Genomic_DNA"/>
</dbReference>
<reference evidence="3" key="3">
    <citation type="submission" date="2018-08" db="UniProtKB">
        <authorList>
            <consortium name="EnsemblPlants"/>
        </authorList>
    </citation>
    <scope>IDENTIFICATION</scope>
    <source>
        <strain evidence="3">cv. Bd21</strain>
    </source>
</reference>
<reference evidence="2 3" key="1">
    <citation type="journal article" date="2010" name="Nature">
        <title>Genome sequencing and analysis of the model grass Brachypodium distachyon.</title>
        <authorList>
            <consortium name="International Brachypodium Initiative"/>
        </authorList>
    </citation>
    <scope>NUCLEOTIDE SEQUENCE [LARGE SCALE GENOMIC DNA]</scope>
    <source>
        <strain evidence="2 3">Bd21</strain>
    </source>
</reference>